<name>A0A4P9A455_9BACT</name>
<feature type="transmembrane region" description="Helical" evidence="7">
    <location>
        <begin position="188"/>
        <end position="206"/>
    </location>
</feature>
<dbReference type="Pfam" id="PF03773">
    <property type="entry name" value="ArsP_1"/>
    <property type="match status" value="1"/>
</dbReference>
<dbReference type="KEGG" id="nft:FBF37_03860"/>
<protein>
    <submittedName>
        <fullName evidence="8">Permease</fullName>
    </submittedName>
</protein>
<evidence type="ECO:0000256" key="4">
    <source>
        <dbReference type="ARBA" id="ARBA00022692"/>
    </source>
</evidence>
<feature type="transmembrane region" description="Helical" evidence="7">
    <location>
        <begin position="281"/>
        <end position="303"/>
    </location>
</feature>
<evidence type="ECO:0000313" key="9">
    <source>
        <dbReference type="Proteomes" id="UP000310639"/>
    </source>
</evidence>
<dbReference type="InterPro" id="IPR005524">
    <property type="entry name" value="DUF318"/>
</dbReference>
<evidence type="ECO:0000256" key="6">
    <source>
        <dbReference type="ARBA" id="ARBA00023136"/>
    </source>
</evidence>
<keyword evidence="4 7" id="KW-0812">Transmembrane</keyword>
<keyword evidence="3" id="KW-1003">Cell membrane</keyword>
<evidence type="ECO:0000256" key="1">
    <source>
        <dbReference type="ARBA" id="ARBA00004651"/>
    </source>
</evidence>
<dbReference type="PANTHER" id="PTHR34184:SF4">
    <property type="entry name" value="UPF0718 PROTEIN YCGR"/>
    <property type="match status" value="1"/>
</dbReference>
<gene>
    <name evidence="8" type="ORF">FBF37_03860</name>
</gene>
<dbReference type="OrthoDB" id="9810876at2"/>
<evidence type="ECO:0000313" key="8">
    <source>
        <dbReference type="EMBL" id="QCT42620.1"/>
    </source>
</evidence>
<keyword evidence="5 7" id="KW-1133">Transmembrane helix</keyword>
<dbReference type="Proteomes" id="UP000310639">
    <property type="component" value="Chromosome"/>
</dbReference>
<proteinExistence type="inferred from homology"/>
<evidence type="ECO:0000256" key="2">
    <source>
        <dbReference type="ARBA" id="ARBA00006386"/>
    </source>
</evidence>
<comment type="subcellular location">
    <subcellularLocation>
        <location evidence="1">Cell membrane</location>
        <topology evidence="1">Multi-pass membrane protein</topology>
    </subcellularLocation>
</comment>
<comment type="similarity">
    <text evidence="2">Belongs to the UPF0718 family.</text>
</comment>
<sequence length="304" mass="33731">MVKVIGRNLSMELPKYFQDFITLSLSVIIEALPFVMLGMFFSMAVRVWLPHDWLLQHLPKQPFLRRALISLLGVFMPVCECGNVPLARGLLAKGLTPAESLTFLLAAPILNPVTIITTQQAFSDDTTVLIARILGGFLIANLIGWIYSSTRQDAMLRPEFVASCKEKRDNSNRLVDALHFFKHETRTMMPALIIGAMVAGLIQVVVPRETILLLGNSPAWSVLVMILLAFVVSICSSVDAFFALAFRGTFTSGSLVSFLTFGPMIDIKMLSLMRTTYRRTVLVQVSFLVVLLTALLGLVVNYVF</sequence>
<dbReference type="EMBL" id="CP040004">
    <property type="protein sequence ID" value="QCT42620.1"/>
    <property type="molecule type" value="Genomic_DNA"/>
</dbReference>
<keyword evidence="6 7" id="KW-0472">Membrane</keyword>
<dbReference type="PANTHER" id="PTHR34184">
    <property type="entry name" value="UPF0718 PROTEIN YCGR"/>
    <property type="match status" value="1"/>
</dbReference>
<feature type="transmembrane region" description="Helical" evidence="7">
    <location>
        <begin position="20"/>
        <end position="48"/>
    </location>
</feature>
<keyword evidence="9" id="KW-1185">Reference proteome</keyword>
<dbReference type="GO" id="GO:0005886">
    <property type="term" value="C:plasma membrane"/>
    <property type="evidence" value="ECO:0007669"/>
    <property type="project" value="UniProtKB-SubCell"/>
</dbReference>
<feature type="transmembrane region" description="Helical" evidence="7">
    <location>
        <begin position="128"/>
        <end position="147"/>
    </location>
</feature>
<organism evidence="8 9">
    <name type="scientific">Candidatus Nanosynbacter featherlites</name>
    <dbReference type="NCBI Taxonomy" id="2572088"/>
    <lineage>
        <taxon>Bacteria</taxon>
        <taxon>Candidatus Saccharimonadota</taxon>
        <taxon>Candidatus Saccharimonadia</taxon>
        <taxon>Candidatus Nanosynbacterales</taxon>
        <taxon>Candidatus Nanosynbacteraceae</taxon>
        <taxon>Candidatus Nanosynbacter</taxon>
    </lineage>
</organism>
<evidence type="ECO:0000256" key="7">
    <source>
        <dbReference type="SAM" id="Phobius"/>
    </source>
</evidence>
<evidence type="ECO:0000256" key="5">
    <source>
        <dbReference type="ARBA" id="ARBA00022989"/>
    </source>
</evidence>
<dbReference type="AlphaFoldDB" id="A0A4P9A455"/>
<reference evidence="8 9" key="1">
    <citation type="submission" date="2019-04" db="EMBL/GenBank/DDBJ databases">
        <title>Saccharibacteria TM7 genomes.</title>
        <authorList>
            <person name="Bor B."/>
            <person name="He X."/>
            <person name="Chen T."/>
            <person name="Dewhirst F.E."/>
        </authorList>
    </citation>
    <scope>NUCLEOTIDE SEQUENCE [LARGE SCALE GENOMIC DNA]</scope>
    <source>
        <strain evidence="8 9">BB001</strain>
    </source>
</reference>
<evidence type="ECO:0000256" key="3">
    <source>
        <dbReference type="ARBA" id="ARBA00022475"/>
    </source>
</evidence>
<dbReference type="InterPro" id="IPR052923">
    <property type="entry name" value="UPF0718"/>
</dbReference>
<accession>A0A4P9A455</accession>
<feature type="transmembrane region" description="Helical" evidence="7">
    <location>
        <begin position="218"/>
        <end position="235"/>
    </location>
</feature>
<feature type="transmembrane region" description="Helical" evidence="7">
    <location>
        <begin position="242"/>
        <end position="261"/>
    </location>
</feature>